<evidence type="ECO:0000313" key="3">
    <source>
        <dbReference type="Proteomes" id="UP000199081"/>
    </source>
</evidence>
<name>A0A1H7HP58_9LACT</name>
<reference evidence="3" key="1">
    <citation type="submission" date="2016-10" db="EMBL/GenBank/DDBJ databases">
        <authorList>
            <person name="Varghese N."/>
            <person name="Submissions S."/>
        </authorList>
    </citation>
    <scope>NUCLEOTIDE SEQUENCE [LARGE SCALE GENOMIC DNA]</scope>
    <source>
        <strain evidence="3">DSM 19183</strain>
    </source>
</reference>
<protein>
    <submittedName>
        <fullName evidence="2">Acetyltransferase (GNAT) domain-containing protein</fullName>
    </submittedName>
</protein>
<feature type="domain" description="BioF2-like acetyltransferase" evidence="1">
    <location>
        <begin position="157"/>
        <end position="287"/>
    </location>
</feature>
<dbReference type="AlphaFoldDB" id="A0A1H7HP58"/>
<dbReference type="Pfam" id="PF13480">
    <property type="entry name" value="Acetyltransf_6"/>
    <property type="match status" value="1"/>
</dbReference>
<dbReference type="OrthoDB" id="9785911at2"/>
<evidence type="ECO:0000313" key="2">
    <source>
        <dbReference type="EMBL" id="SEK51984.1"/>
    </source>
</evidence>
<dbReference type="Proteomes" id="UP000199081">
    <property type="component" value="Unassembled WGS sequence"/>
</dbReference>
<dbReference type="PANTHER" id="PTHR36174:SF1">
    <property type="entry name" value="LIPID II:GLYCINE GLYCYLTRANSFERASE"/>
    <property type="match status" value="1"/>
</dbReference>
<dbReference type="GO" id="GO:0016740">
    <property type="term" value="F:transferase activity"/>
    <property type="evidence" value="ECO:0007669"/>
    <property type="project" value="UniProtKB-KW"/>
</dbReference>
<keyword evidence="2" id="KW-0808">Transferase</keyword>
<dbReference type="InterPro" id="IPR038740">
    <property type="entry name" value="BioF2-like_GNAT_dom"/>
</dbReference>
<dbReference type="RefSeq" id="WP_091479296.1">
    <property type="nucleotide sequence ID" value="NZ_FNZU01000003.1"/>
</dbReference>
<dbReference type="InterPro" id="IPR016181">
    <property type="entry name" value="Acyl_CoA_acyltransferase"/>
</dbReference>
<dbReference type="Gene3D" id="3.40.630.30">
    <property type="match status" value="1"/>
</dbReference>
<dbReference type="InterPro" id="IPR050644">
    <property type="entry name" value="PG_Glycine_Bridge_Synth"/>
</dbReference>
<organism evidence="2 3">
    <name type="scientific">Alkalibacterium pelagium</name>
    <dbReference type="NCBI Taxonomy" id="426702"/>
    <lineage>
        <taxon>Bacteria</taxon>
        <taxon>Bacillati</taxon>
        <taxon>Bacillota</taxon>
        <taxon>Bacilli</taxon>
        <taxon>Lactobacillales</taxon>
        <taxon>Carnobacteriaceae</taxon>
        <taxon>Alkalibacterium</taxon>
    </lineage>
</organism>
<sequence length="345" mass="40448">MSSKAFKSKQYIVADHMERNRTYEDIVFHNLYAKLYEEKENGKAQTFLFRNQYGAVEHTFIKRKIPYVINGDDYYDITTAYGYGGPILRDVKDTDRLLDSYYTAFQQYCLTNRIVSEFIRFHLFENIEVRKRYYGDVAVIGPHVSRNLTKPLSSDIHKSVRTSLRKADSMGLTFSADDSEAGLKDFLSVYNATMDRHDADSFYYFKESFFQQLHEWLEGHYIYTKAIVDGKVVSSFITLFGKSHAFGFLGGTLEDYFDSQASTFLEWHTMEWLKKEGLTHYTIGGGIKGEDGLFKYKSKFDKQGIHPFYVGKKIHNKQVYDYLVNQRLKEKNFNARSDFFPLYRQ</sequence>
<gene>
    <name evidence="2" type="ORF">SAMN04488099_103133</name>
</gene>
<accession>A0A1H7HP58</accession>
<proteinExistence type="predicted"/>
<evidence type="ECO:0000259" key="1">
    <source>
        <dbReference type="Pfam" id="PF13480"/>
    </source>
</evidence>
<dbReference type="PANTHER" id="PTHR36174">
    <property type="entry name" value="LIPID II:GLYCINE GLYCYLTRANSFERASE"/>
    <property type="match status" value="1"/>
</dbReference>
<dbReference type="SUPFAM" id="SSF55729">
    <property type="entry name" value="Acyl-CoA N-acyltransferases (Nat)"/>
    <property type="match status" value="1"/>
</dbReference>
<keyword evidence="3" id="KW-1185">Reference proteome</keyword>
<dbReference type="STRING" id="426702.SAMN04488099_103133"/>
<dbReference type="EMBL" id="FNZU01000003">
    <property type="protein sequence ID" value="SEK51984.1"/>
    <property type="molecule type" value="Genomic_DNA"/>
</dbReference>